<evidence type="ECO:0000256" key="2">
    <source>
        <dbReference type="ARBA" id="ARBA00022729"/>
    </source>
</evidence>
<dbReference type="EMBL" id="CP021417">
    <property type="protein sequence ID" value="ARU45443.1"/>
    <property type="molecule type" value="Genomic_DNA"/>
</dbReference>
<dbReference type="InterPro" id="IPR012336">
    <property type="entry name" value="Thioredoxin-like_fold"/>
</dbReference>
<feature type="compositionally biased region" description="Polar residues" evidence="6">
    <location>
        <begin position="61"/>
        <end position="71"/>
    </location>
</feature>
<keyword evidence="5" id="KW-0676">Redox-active center</keyword>
<reference evidence="7 8" key="1">
    <citation type="journal article" date="2014" name="BMC Vet. Res.">
        <title>First report of Corynebacterium pseudotuberculosis from caseous lymphadenitis lesions in Black Alentejano pig (Sus scrofa domesticus).</title>
        <authorList>
            <person name="Oliveira M."/>
            <person name="Barroco C."/>
            <person name="Mottola C."/>
            <person name="Santos R."/>
            <person name="Lemsaddek A."/>
            <person name="Tavares L."/>
            <person name="Semedo-Lemsaddek T."/>
        </authorList>
    </citation>
    <scope>NUCLEOTIDE SEQUENCE [LARGE SCALE GENOMIC DNA]</scope>
    <source>
        <strain evidence="7 8">PO100/5</strain>
    </source>
</reference>
<keyword evidence="8" id="KW-1185">Reference proteome</keyword>
<reference evidence="7 8" key="2">
    <citation type="journal article" date="2020" name="Antonie Van Leeuwenhoek">
        <title>Phylogenomic characterisation of a novel corynebacterial species pathogenic to animals.</title>
        <authorList>
            <person name="Moller J."/>
            <person name="Musella L."/>
            <person name="Melnikov V."/>
            <person name="Geissdorfer W."/>
            <person name="Burkovski A."/>
            <person name="Sangal V."/>
        </authorList>
    </citation>
    <scope>NUCLEOTIDE SEQUENCE [LARGE SCALE GENOMIC DNA]</scope>
    <source>
        <strain evidence="7 8">PO100/5</strain>
    </source>
</reference>
<evidence type="ECO:0000256" key="1">
    <source>
        <dbReference type="ARBA" id="ARBA00005791"/>
    </source>
</evidence>
<reference evidence="7 8" key="3">
    <citation type="journal article" date="2020" name="Int. J. Syst. Evol. Microbiol.">
        <title>Corynebacterium silvaticum sp. nov., a unique group of NTTB corynebacteria in wild boar and roe deer.</title>
        <authorList>
            <person name="Dangel A."/>
            <person name="Berger A."/>
            <person name="Rau J."/>
            <person name="Eisenberg T."/>
            <person name="Kampfer P."/>
            <person name="Margos G."/>
            <person name="Contzen M."/>
            <person name="Busse H.J."/>
            <person name="Konrad R."/>
            <person name="Peters M."/>
            <person name="Sting R."/>
            <person name="Sing A."/>
        </authorList>
    </citation>
    <scope>NUCLEOTIDE SEQUENCE [LARGE SCALE GENOMIC DNA]</scope>
    <source>
        <strain evidence="7 8">PO100/5</strain>
    </source>
</reference>
<dbReference type="AlphaFoldDB" id="A0A7Y4LKR8"/>
<dbReference type="Proteomes" id="UP000195652">
    <property type="component" value="Chromosome"/>
</dbReference>
<comment type="similarity">
    <text evidence="1">Belongs to the thioredoxin family. DsbA subfamily.</text>
</comment>
<dbReference type="PROSITE" id="PS51352">
    <property type="entry name" value="THIOREDOXIN_2"/>
    <property type="match status" value="1"/>
</dbReference>
<evidence type="ECO:0000313" key="7">
    <source>
        <dbReference type="EMBL" id="ARU45443.1"/>
    </source>
</evidence>
<dbReference type="Gene3D" id="3.40.30.10">
    <property type="entry name" value="Glutaredoxin"/>
    <property type="match status" value="1"/>
</dbReference>
<proteinExistence type="inferred from homology"/>
<dbReference type="PANTHER" id="PTHR13887">
    <property type="entry name" value="GLUTATHIONE S-TRANSFERASE KAPPA"/>
    <property type="match status" value="1"/>
</dbReference>
<dbReference type="PANTHER" id="PTHR13887:SF14">
    <property type="entry name" value="DISULFIDE BOND FORMATION PROTEIN D"/>
    <property type="match status" value="1"/>
</dbReference>
<dbReference type="Pfam" id="PF21575">
    <property type="entry name" value="DsbA_N"/>
    <property type="match status" value="1"/>
</dbReference>
<dbReference type="KEGG" id="csil:CBE74_01795"/>
<dbReference type="RefSeq" id="WP_087453327.1">
    <property type="nucleotide sequence ID" value="NZ_CP021417.2"/>
</dbReference>
<dbReference type="InterPro" id="IPR036249">
    <property type="entry name" value="Thioredoxin-like_sf"/>
</dbReference>
<organism evidence="7 8">
    <name type="scientific">Corynebacterium silvaticum</name>
    <dbReference type="NCBI Taxonomy" id="2320431"/>
    <lineage>
        <taxon>Bacteria</taxon>
        <taxon>Bacillati</taxon>
        <taxon>Actinomycetota</taxon>
        <taxon>Actinomycetes</taxon>
        <taxon>Mycobacteriales</taxon>
        <taxon>Corynebacteriaceae</taxon>
        <taxon>Corynebacterium</taxon>
    </lineage>
</organism>
<dbReference type="Pfam" id="PF13462">
    <property type="entry name" value="Thioredoxin_4"/>
    <property type="match status" value="1"/>
</dbReference>
<feature type="compositionally biased region" description="Polar residues" evidence="6">
    <location>
        <begin position="33"/>
        <end position="50"/>
    </location>
</feature>
<evidence type="ECO:0000256" key="3">
    <source>
        <dbReference type="ARBA" id="ARBA00023002"/>
    </source>
</evidence>
<dbReference type="InterPro" id="IPR049564">
    <property type="entry name" value="DsbA-like_N"/>
</dbReference>
<sequence>MFSAKRPAVVALLIVILLIVGIGAYTLGRGSATKNEGTSANKAGTSQESAGPSLPPGFTGKTGSSRVTPGTKTDGPVTLANGSYDAMIYGPGKELKSAEDILNVHRRNAKDPFALGALDAPVVISEYSDFECPFCAKWSNETEPTIIKEYVDKGLVRIEWNDLPVNGPDAVSAAKAGRAAAAQGKFNEFRSALFQASKTVKGHPENKLANFEEFARQAGVKDMARFSREATDSTYDSVVNKAREYAGSLGINGTPGFVVGTQYVSGAQPTEVFVRAIEAELAKVADGEVAVPRV</sequence>
<gene>
    <name evidence="7" type="ORF">CBE74_01795</name>
</gene>
<dbReference type="GO" id="GO:0016491">
    <property type="term" value="F:oxidoreductase activity"/>
    <property type="evidence" value="ECO:0007669"/>
    <property type="project" value="UniProtKB-KW"/>
</dbReference>
<accession>A0A7Y4LKR8</accession>
<dbReference type="SUPFAM" id="SSF52833">
    <property type="entry name" value="Thioredoxin-like"/>
    <property type="match status" value="1"/>
</dbReference>
<evidence type="ECO:0000256" key="6">
    <source>
        <dbReference type="SAM" id="MobiDB-lite"/>
    </source>
</evidence>
<reference evidence="7 8" key="4">
    <citation type="journal article" date="2020" name="PLoS ONE">
        <title>Taxonomic classification of strain PO100/5 shows a broader geographic distribution and genetic markers of the recently described Corynebacterium silvaticum.</title>
        <authorList>
            <person name="Viana M.V.C."/>
            <person name="Profeta R."/>
            <person name="da Silva A.L."/>
            <person name="Hurtado R."/>
            <person name="Cerqueira J.C."/>
            <person name="Ribeiro B.F.S."/>
            <person name="Almeida M.O."/>
            <person name="Morais-Rodrigues F."/>
            <person name="Soares S.C."/>
            <person name="Oliveira M."/>
            <person name="Tavares L."/>
            <person name="Figueiredo H."/>
            <person name="Wattam A.R."/>
            <person name="Barh D."/>
            <person name="Ghosh P."/>
            <person name="Silva A."/>
            <person name="Azevedo V."/>
        </authorList>
    </citation>
    <scope>NUCLEOTIDE SEQUENCE [LARGE SCALE GENOMIC DNA]</scope>
    <source>
        <strain evidence="7 8">PO100/5</strain>
    </source>
</reference>
<dbReference type="GeneID" id="75007016"/>
<evidence type="ECO:0000256" key="5">
    <source>
        <dbReference type="ARBA" id="ARBA00023284"/>
    </source>
</evidence>
<evidence type="ECO:0000256" key="4">
    <source>
        <dbReference type="ARBA" id="ARBA00023157"/>
    </source>
</evidence>
<evidence type="ECO:0000313" key="8">
    <source>
        <dbReference type="Proteomes" id="UP000195652"/>
    </source>
</evidence>
<keyword evidence="3" id="KW-0560">Oxidoreductase</keyword>
<feature type="region of interest" description="Disordered" evidence="6">
    <location>
        <begin position="33"/>
        <end position="76"/>
    </location>
</feature>
<keyword evidence="4" id="KW-1015">Disulfide bond</keyword>
<protein>
    <submittedName>
        <fullName evidence="7">Thioredoxin domain-containing protein</fullName>
    </submittedName>
</protein>
<name>A0A7Y4LKR8_9CORY</name>
<dbReference type="InterPro" id="IPR013766">
    <property type="entry name" value="Thioredoxin_domain"/>
</dbReference>
<keyword evidence="2" id="KW-0732">Signal</keyword>